<feature type="compositionally biased region" description="Basic residues" evidence="1">
    <location>
        <begin position="272"/>
        <end position="282"/>
    </location>
</feature>
<protein>
    <submittedName>
        <fullName evidence="2">Uncharacterized protein</fullName>
    </submittedName>
</protein>
<evidence type="ECO:0000313" key="3">
    <source>
        <dbReference type="Proteomes" id="UP001279734"/>
    </source>
</evidence>
<gene>
    <name evidence="2" type="ORF">Nepgr_018004</name>
</gene>
<feature type="region of interest" description="Disordered" evidence="1">
    <location>
        <begin position="250"/>
        <end position="282"/>
    </location>
</feature>
<comment type="caution">
    <text evidence="2">The sequence shown here is derived from an EMBL/GenBank/DDBJ whole genome shotgun (WGS) entry which is preliminary data.</text>
</comment>
<dbReference type="Proteomes" id="UP001279734">
    <property type="component" value="Unassembled WGS sequence"/>
</dbReference>
<evidence type="ECO:0000313" key="2">
    <source>
        <dbReference type="EMBL" id="GMH16163.1"/>
    </source>
</evidence>
<keyword evidence="3" id="KW-1185">Reference proteome</keyword>
<name>A0AAD3SRJ3_NEPGR</name>
<sequence length="282" mass="30474">MKRLNFARVYIEVARGAQLPSIIRLKLDGEVPTSPVDIEVTYHGKPVHPVKGRSAKLASKKCGFTAEQPIDQSDEQPSDAYPFKLLDKAPILTVVRFAPEILSAEAPSCASHRRKMAPCSDICHPILFCISNLGHKASEDAPVDAAPNLAPPPFAPPRDAHGEESVKDLSSSVDVSIVCQYEAPAVEVVPLDDALASIDILPKSGAEIENHDLMVPPSDGKFLMEPASAIDLDHTPSSVTRLLSKYSLDVSNTGEPITTSSNGSHDWDHQKSRSRKKSSKSK</sequence>
<proteinExistence type="predicted"/>
<reference evidence="2" key="1">
    <citation type="submission" date="2023-05" db="EMBL/GenBank/DDBJ databases">
        <title>Nepenthes gracilis genome sequencing.</title>
        <authorList>
            <person name="Fukushima K."/>
        </authorList>
    </citation>
    <scope>NUCLEOTIDE SEQUENCE</scope>
    <source>
        <strain evidence="2">SING2019-196</strain>
    </source>
</reference>
<accession>A0AAD3SRJ3</accession>
<dbReference type="AlphaFoldDB" id="A0AAD3SRJ3"/>
<evidence type="ECO:0000256" key="1">
    <source>
        <dbReference type="SAM" id="MobiDB-lite"/>
    </source>
</evidence>
<feature type="region of interest" description="Disordered" evidence="1">
    <location>
        <begin position="142"/>
        <end position="165"/>
    </location>
</feature>
<organism evidence="2 3">
    <name type="scientific">Nepenthes gracilis</name>
    <name type="common">Slender pitcher plant</name>
    <dbReference type="NCBI Taxonomy" id="150966"/>
    <lineage>
        <taxon>Eukaryota</taxon>
        <taxon>Viridiplantae</taxon>
        <taxon>Streptophyta</taxon>
        <taxon>Embryophyta</taxon>
        <taxon>Tracheophyta</taxon>
        <taxon>Spermatophyta</taxon>
        <taxon>Magnoliopsida</taxon>
        <taxon>eudicotyledons</taxon>
        <taxon>Gunneridae</taxon>
        <taxon>Pentapetalae</taxon>
        <taxon>Caryophyllales</taxon>
        <taxon>Nepenthaceae</taxon>
        <taxon>Nepenthes</taxon>
    </lineage>
</organism>
<feature type="compositionally biased region" description="Polar residues" evidence="1">
    <location>
        <begin position="250"/>
        <end position="264"/>
    </location>
</feature>
<dbReference type="EMBL" id="BSYO01000016">
    <property type="protein sequence ID" value="GMH16163.1"/>
    <property type="molecule type" value="Genomic_DNA"/>
</dbReference>